<dbReference type="EMBL" id="JANPWB010000008">
    <property type="protein sequence ID" value="KAJ1164188.1"/>
    <property type="molecule type" value="Genomic_DNA"/>
</dbReference>
<reference evidence="2" key="1">
    <citation type="journal article" date="2022" name="bioRxiv">
        <title>Sequencing and chromosome-scale assembly of the giantPleurodeles waltlgenome.</title>
        <authorList>
            <person name="Brown T."/>
            <person name="Elewa A."/>
            <person name="Iarovenko S."/>
            <person name="Subramanian E."/>
            <person name="Araus A.J."/>
            <person name="Petzold A."/>
            <person name="Susuki M."/>
            <person name="Suzuki K.-i.T."/>
            <person name="Hayashi T."/>
            <person name="Toyoda A."/>
            <person name="Oliveira C."/>
            <person name="Osipova E."/>
            <person name="Leigh N.D."/>
            <person name="Simon A."/>
            <person name="Yun M.H."/>
        </authorList>
    </citation>
    <scope>NUCLEOTIDE SEQUENCE</scope>
    <source>
        <strain evidence="2">20211129_DDA</strain>
        <tissue evidence="2">Liver</tissue>
    </source>
</reference>
<feature type="compositionally biased region" description="Basic residues" evidence="1">
    <location>
        <begin position="191"/>
        <end position="209"/>
    </location>
</feature>
<gene>
    <name evidence="2" type="ORF">NDU88_004633</name>
</gene>
<feature type="compositionally biased region" description="Basic and acidic residues" evidence="1">
    <location>
        <begin position="252"/>
        <end position="263"/>
    </location>
</feature>
<keyword evidence="3" id="KW-1185">Reference proteome</keyword>
<feature type="compositionally biased region" description="Basic residues" evidence="1">
    <location>
        <begin position="220"/>
        <end position="229"/>
    </location>
</feature>
<comment type="caution">
    <text evidence="2">The sequence shown here is derived from an EMBL/GenBank/DDBJ whole genome shotgun (WGS) entry which is preliminary data.</text>
</comment>
<protein>
    <submittedName>
        <fullName evidence="2">Uncharacterized protein</fullName>
    </submittedName>
</protein>
<proteinExistence type="predicted"/>
<evidence type="ECO:0000313" key="2">
    <source>
        <dbReference type="EMBL" id="KAJ1164188.1"/>
    </source>
</evidence>
<accession>A0AAV7SJC4</accession>
<dbReference type="Proteomes" id="UP001066276">
    <property type="component" value="Chromosome 4_2"/>
</dbReference>
<evidence type="ECO:0000256" key="1">
    <source>
        <dbReference type="SAM" id="MobiDB-lite"/>
    </source>
</evidence>
<name>A0AAV7SJC4_PLEWA</name>
<evidence type="ECO:0000313" key="3">
    <source>
        <dbReference type="Proteomes" id="UP001066276"/>
    </source>
</evidence>
<sequence length="305" mass="34203">MGTWRLRNSAFVSFWFPARRAHGEEQQSRVRVREASPPDELSLRPSVHGRVCGWVPCGTEQGPESPRVSVLNILSVWPWAEAVQALHQGRRVLALCPFWGSNGAVAFGVLRRDAEKRSSIYDEAVPLSPSTVGEILFMSPVQLRAWGASKGPLLARKRQQSSGEGGSIVPGQPVVDKPGSGRLRLALPVRRPQRGRRLVLFSGRRRRNHPREPGHPGSRGNKKRGRTARRCGGGGRGRTRKGRERRKHRRSGRESGRRQETQEQRGSQRSSRARKKGEERTRAYNPPHPRRDMADEGTVLFKGQP</sequence>
<feature type="compositionally biased region" description="Basic residues" evidence="1">
    <location>
        <begin position="237"/>
        <end position="251"/>
    </location>
</feature>
<feature type="region of interest" description="Disordered" evidence="1">
    <location>
        <begin position="154"/>
        <end position="305"/>
    </location>
</feature>
<organism evidence="2 3">
    <name type="scientific">Pleurodeles waltl</name>
    <name type="common">Iberian ribbed newt</name>
    <dbReference type="NCBI Taxonomy" id="8319"/>
    <lineage>
        <taxon>Eukaryota</taxon>
        <taxon>Metazoa</taxon>
        <taxon>Chordata</taxon>
        <taxon>Craniata</taxon>
        <taxon>Vertebrata</taxon>
        <taxon>Euteleostomi</taxon>
        <taxon>Amphibia</taxon>
        <taxon>Batrachia</taxon>
        <taxon>Caudata</taxon>
        <taxon>Salamandroidea</taxon>
        <taxon>Salamandridae</taxon>
        <taxon>Pleurodelinae</taxon>
        <taxon>Pleurodeles</taxon>
    </lineage>
</organism>
<dbReference type="AlphaFoldDB" id="A0AAV7SJC4"/>